<dbReference type="OrthoDB" id="9813144at2"/>
<evidence type="ECO:0000313" key="2">
    <source>
        <dbReference type="EMBL" id="RNJ49989.1"/>
    </source>
</evidence>
<dbReference type="PANTHER" id="PTHR34387:SF1">
    <property type="entry name" value="PERIPLASMIC IMMUNOGENIC PROTEIN"/>
    <property type="match status" value="1"/>
</dbReference>
<accession>A0A3M9XNU6</accession>
<name>A0A3M9XNU6_9HYPH</name>
<feature type="signal peptide" evidence="1">
    <location>
        <begin position="1"/>
        <end position="21"/>
    </location>
</feature>
<sequence length="240" mass="25945">MIRLLFALSLGLMLFAAAGNADTLKDGVPNLSVIGEAYEDVAPDVAILRFGVVTERPLAADAAAENARAVEAILSELKKFGVPDAEVQTQGVTLAPVTVEERDPKTGKPKTSQKFFRARNDLSVRVTQIEKAGEIAGRLIDKGVNSFEGIDFEIAHPKQRLDALRREAVKDAERQAKIYAEAAGLRLSRVIEIRPLEEIDARPRAYAAKAAGAPGAAEIPLRPGLQRLSARVNMVWGLSR</sequence>
<dbReference type="RefSeq" id="WP_123175946.1">
    <property type="nucleotide sequence ID" value="NZ_QWDD01000001.1"/>
</dbReference>
<dbReference type="Gene3D" id="3.30.70.2970">
    <property type="entry name" value="Protein of unknown function (DUF541), domain 2"/>
    <property type="match status" value="1"/>
</dbReference>
<dbReference type="InterPro" id="IPR007497">
    <property type="entry name" value="SIMPL/DUF541"/>
</dbReference>
<keyword evidence="1" id="KW-0732">Signal</keyword>
<dbReference type="EMBL" id="QWDD01000001">
    <property type="protein sequence ID" value="RNJ49989.1"/>
    <property type="molecule type" value="Genomic_DNA"/>
</dbReference>
<dbReference type="AlphaFoldDB" id="A0A3M9XNU6"/>
<protein>
    <submittedName>
        <fullName evidence="2">DUF541 domain-containing protein</fullName>
    </submittedName>
</protein>
<evidence type="ECO:0000256" key="1">
    <source>
        <dbReference type="SAM" id="SignalP"/>
    </source>
</evidence>
<reference evidence="2 3" key="1">
    <citation type="submission" date="2018-08" db="EMBL/GenBank/DDBJ databases">
        <title>Genome sequence of Methylocystis hirsuta CSC1, a methanotroph able to accumulate PHAs.</title>
        <authorList>
            <person name="Bordel S."/>
            <person name="Rodriguez E."/>
            <person name="Gancedo J."/>
            <person name="Munoz R."/>
        </authorList>
    </citation>
    <scope>NUCLEOTIDE SEQUENCE [LARGE SCALE GENOMIC DNA]</scope>
    <source>
        <strain evidence="2 3">CSC1</strain>
    </source>
</reference>
<dbReference type="Proteomes" id="UP000268623">
    <property type="component" value="Unassembled WGS sequence"/>
</dbReference>
<dbReference type="PANTHER" id="PTHR34387">
    <property type="entry name" value="SLR1258 PROTEIN"/>
    <property type="match status" value="1"/>
</dbReference>
<feature type="chain" id="PRO_5018094403" evidence="1">
    <location>
        <begin position="22"/>
        <end position="240"/>
    </location>
</feature>
<dbReference type="Pfam" id="PF04402">
    <property type="entry name" value="SIMPL"/>
    <property type="match status" value="1"/>
</dbReference>
<keyword evidence="3" id="KW-1185">Reference proteome</keyword>
<dbReference type="Gene3D" id="3.30.110.170">
    <property type="entry name" value="Protein of unknown function (DUF541), domain 1"/>
    <property type="match status" value="1"/>
</dbReference>
<evidence type="ECO:0000313" key="3">
    <source>
        <dbReference type="Proteomes" id="UP000268623"/>
    </source>
</evidence>
<comment type="caution">
    <text evidence="2">The sequence shown here is derived from an EMBL/GenBank/DDBJ whole genome shotgun (WGS) entry which is preliminary data.</text>
</comment>
<dbReference type="GO" id="GO:0006974">
    <property type="term" value="P:DNA damage response"/>
    <property type="evidence" value="ECO:0007669"/>
    <property type="project" value="TreeGrafter"/>
</dbReference>
<dbReference type="InterPro" id="IPR052022">
    <property type="entry name" value="26kDa_periplasmic_antigen"/>
</dbReference>
<organism evidence="2 3">
    <name type="scientific">Methylocystis hirsuta</name>
    <dbReference type="NCBI Taxonomy" id="369798"/>
    <lineage>
        <taxon>Bacteria</taxon>
        <taxon>Pseudomonadati</taxon>
        <taxon>Pseudomonadota</taxon>
        <taxon>Alphaproteobacteria</taxon>
        <taxon>Hyphomicrobiales</taxon>
        <taxon>Methylocystaceae</taxon>
        <taxon>Methylocystis</taxon>
    </lineage>
</organism>
<proteinExistence type="predicted"/>
<gene>
    <name evidence="2" type="ORF">D1O30_10630</name>
</gene>